<dbReference type="InterPro" id="IPR051313">
    <property type="entry name" value="Bact_iron-sidero_bind"/>
</dbReference>
<evidence type="ECO:0000256" key="4">
    <source>
        <dbReference type="ARBA" id="ARBA00022729"/>
    </source>
</evidence>
<comment type="subcellular location">
    <subcellularLocation>
        <location evidence="1">Cell envelope</location>
    </subcellularLocation>
</comment>
<dbReference type="RefSeq" id="WP_110319211.1">
    <property type="nucleotide sequence ID" value="NZ_QJJU01000025.1"/>
</dbReference>
<dbReference type="AlphaFoldDB" id="A0A318H8P0"/>
<name>A0A318H8P0_9MYCO</name>
<dbReference type="EMBL" id="QJJU01000025">
    <property type="protein sequence ID" value="PXX02399.1"/>
    <property type="molecule type" value="Genomic_DNA"/>
</dbReference>
<dbReference type="GO" id="GO:0030288">
    <property type="term" value="C:outer membrane-bounded periplasmic space"/>
    <property type="evidence" value="ECO:0007669"/>
    <property type="project" value="TreeGrafter"/>
</dbReference>
<keyword evidence="4" id="KW-0732">Signal</keyword>
<evidence type="ECO:0000259" key="6">
    <source>
        <dbReference type="PROSITE" id="PS50983"/>
    </source>
</evidence>
<comment type="caution">
    <text evidence="7">The sequence shown here is derived from an EMBL/GenBank/DDBJ whole genome shotgun (WGS) entry which is preliminary data.</text>
</comment>
<dbReference type="CDD" id="cd01146">
    <property type="entry name" value="FhuD"/>
    <property type="match status" value="1"/>
</dbReference>
<dbReference type="SUPFAM" id="SSF53807">
    <property type="entry name" value="Helical backbone' metal receptor"/>
    <property type="match status" value="1"/>
</dbReference>
<evidence type="ECO:0000256" key="1">
    <source>
        <dbReference type="ARBA" id="ARBA00004196"/>
    </source>
</evidence>
<accession>A0A318H8P0</accession>
<dbReference type="PROSITE" id="PS51257">
    <property type="entry name" value="PROKAR_LIPOPROTEIN"/>
    <property type="match status" value="1"/>
</dbReference>
<evidence type="ECO:0000313" key="7">
    <source>
        <dbReference type="EMBL" id="PXX02399.1"/>
    </source>
</evidence>
<reference evidence="8" key="1">
    <citation type="submission" date="2018-05" db="EMBL/GenBank/DDBJ databases">
        <authorList>
            <person name="Deangelis K."/>
            <person name="Huntemann M."/>
            <person name="Clum A."/>
            <person name="Pillay M."/>
            <person name="Palaniappan K."/>
            <person name="Varghese N."/>
            <person name="Mikhailova N."/>
            <person name="Stamatis D."/>
            <person name="Reddy T."/>
            <person name="Daum C."/>
            <person name="Shapiro N."/>
            <person name="Ivanova N."/>
            <person name="Kyrpides N."/>
            <person name="Woyke T."/>
        </authorList>
    </citation>
    <scope>NUCLEOTIDE SEQUENCE [LARGE SCALE GENOMIC DNA]</scope>
    <source>
        <strain evidence="8">GAS496</strain>
    </source>
</reference>
<organism evidence="7 8">
    <name type="scientific">Mycolicibacterium moriokaense</name>
    <dbReference type="NCBI Taxonomy" id="39691"/>
    <lineage>
        <taxon>Bacteria</taxon>
        <taxon>Bacillati</taxon>
        <taxon>Actinomycetota</taxon>
        <taxon>Actinomycetes</taxon>
        <taxon>Mycobacteriales</taxon>
        <taxon>Mycobacteriaceae</taxon>
        <taxon>Mycolicibacterium</taxon>
    </lineage>
</organism>
<dbReference type="GO" id="GO:1901678">
    <property type="term" value="P:iron coordination entity transport"/>
    <property type="evidence" value="ECO:0007669"/>
    <property type="project" value="UniProtKB-ARBA"/>
</dbReference>
<feature type="region of interest" description="Disordered" evidence="5">
    <location>
        <begin position="55"/>
        <end position="90"/>
    </location>
</feature>
<dbReference type="OrthoDB" id="9793175at2"/>
<dbReference type="PANTHER" id="PTHR30532:SF25">
    <property type="entry name" value="IRON(III) DICITRATE-BINDING PERIPLASMIC PROTEIN"/>
    <property type="match status" value="1"/>
</dbReference>
<evidence type="ECO:0000256" key="2">
    <source>
        <dbReference type="ARBA" id="ARBA00008814"/>
    </source>
</evidence>
<evidence type="ECO:0000313" key="8">
    <source>
        <dbReference type="Proteomes" id="UP000247781"/>
    </source>
</evidence>
<sequence>MLISGPRVGLVASATAILTAVSVTVISGCGSDAGPARPGAEQSVVTSTTKIASAGVLGNGRRPDESCAPDPAAVDAGPPDREVRHAAGTSTVRADPQRIVVLSGDQLDALCALGLQSRIVAAALPDGSDSQPSYLGKVVHDLPGAGTRSEPDVQAIKAANPDLILGSQALTPDAYPQLTAIAPTVFTGPPGAAWEDNLRAVGAATGRLDAANGLIDGFEQAADKTGTDNDATHFQASVVQLTDTTMRVYGATNFPGSVLGAVGVDRPAAQRFTDKPYVEIGITDTDLENSPDFSIADGDIVYVSFASPAARDRAPTLLDSDAWKKLSANRDNRVFAVNNEVWQTGEGIVAARGMLADLKWVNAPIN</sequence>
<feature type="compositionally biased region" description="Low complexity" evidence="5">
    <location>
        <begin position="68"/>
        <end position="77"/>
    </location>
</feature>
<keyword evidence="8" id="KW-1185">Reference proteome</keyword>
<gene>
    <name evidence="7" type="ORF">C8E89_12561</name>
</gene>
<proteinExistence type="inferred from homology"/>
<dbReference type="Proteomes" id="UP000247781">
    <property type="component" value="Unassembled WGS sequence"/>
</dbReference>
<dbReference type="Pfam" id="PF01497">
    <property type="entry name" value="Peripla_BP_2"/>
    <property type="match status" value="1"/>
</dbReference>
<evidence type="ECO:0000256" key="5">
    <source>
        <dbReference type="SAM" id="MobiDB-lite"/>
    </source>
</evidence>
<keyword evidence="3" id="KW-0813">Transport</keyword>
<dbReference type="InterPro" id="IPR002491">
    <property type="entry name" value="ABC_transptr_periplasmic_BD"/>
</dbReference>
<reference evidence="7 8" key="2">
    <citation type="submission" date="2018-06" db="EMBL/GenBank/DDBJ databases">
        <title>Sequencing of bacterial isolates from soil warming experiment in Harvard Forest, Massachusetts, USA.</title>
        <authorList>
            <person name="Deangelis K.PhD."/>
        </authorList>
    </citation>
    <scope>NUCLEOTIDE SEQUENCE [LARGE SCALE GENOMIC DNA]</scope>
    <source>
        <strain evidence="7 8">GAS496</strain>
    </source>
</reference>
<dbReference type="PROSITE" id="PS50983">
    <property type="entry name" value="FE_B12_PBP"/>
    <property type="match status" value="1"/>
</dbReference>
<comment type="similarity">
    <text evidence="2">Belongs to the bacterial solute-binding protein 8 family.</text>
</comment>
<dbReference type="PANTHER" id="PTHR30532">
    <property type="entry name" value="IRON III DICITRATE-BINDING PERIPLASMIC PROTEIN"/>
    <property type="match status" value="1"/>
</dbReference>
<protein>
    <submittedName>
        <fullName evidence="7">Iron complex transport system substrate-binding protein</fullName>
    </submittedName>
</protein>
<evidence type="ECO:0000256" key="3">
    <source>
        <dbReference type="ARBA" id="ARBA00022448"/>
    </source>
</evidence>
<feature type="domain" description="Fe/B12 periplasmic-binding" evidence="6">
    <location>
        <begin position="98"/>
        <end position="366"/>
    </location>
</feature>
<dbReference type="Gene3D" id="3.40.50.1980">
    <property type="entry name" value="Nitrogenase molybdenum iron protein domain"/>
    <property type="match status" value="2"/>
</dbReference>